<evidence type="ECO:0000313" key="1">
    <source>
        <dbReference type="EMBL" id="PNX70299.1"/>
    </source>
</evidence>
<proteinExistence type="predicted"/>
<sequence length="68" mass="8253">MVVIIRDVNKNVFCDSFAIILKKENRTELKKENRTELKNRTEQSLRNFKIKIVLKDQVWRKEEAKYRG</sequence>
<accession>A0A2K3KVI1</accession>
<reference evidence="1 2" key="2">
    <citation type="journal article" date="2017" name="Front. Plant Sci.">
        <title>Gene Classification and Mining of Molecular Markers Useful in Red Clover (Trifolium pratense) Breeding.</title>
        <authorList>
            <person name="Istvanek J."/>
            <person name="Dluhosova J."/>
            <person name="Dluhos P."/>
            <person name="Patkova L."/>
            <person name="Nedelnik J."/>
            <person name="Repkova J."/>
        </authorList>
    </citation>
    <scope>NUCLEOTIDE SEQUENCE [LARGE SCALE GENOMIC DNA]</scope>
    <source>
        <strain evidence="2">cv. Tatra</strain>
        <tissue evidence="1">Young leaves</tissue>
    </source>
</reference>
<reference evidence="1 2" key="1">
    <citation type="journal article" date="2014" name="Am. J. Bot.">
        <title>Genome assembly and annotation for red clover (Trifolium pratense; Fabaceae).</title>
        <authorList>
            <person name="Istvanek J."/>
            <person name="Jaros M."/>
            <person name="Krenek A."/>
            <person name="Repkova J."/>
        </authorList>
    </citation>
    <scope>NUCLEOTIDE SEQUENCE [LARGE SCALE GENOMIC DNA]</scope>
    <source>
        <strain evidence="2">cv. Tatra</strain>
        <tissue evidence="1">Young leaves</tissue>
    </source>
</reference>
<protein>
    <submittedName>
        <fullName evidence="1">Uncharacterized protein</fullName>
    </submittedName>
</protein>
<gene>
    <name evidence="1" type="ORF">L195_g057253</name>
</gene>
<dbReference type="EMBL" id="ASHM01112433">
    <property type="protein sequence ID" value="PNX70299.1"/>
    <property type="molecule type" value="Genomic_DNA"/>
</dbReference>
<name>A0A2K3KVI1_TRIPR</name>
<dbReference type="AlphaFoldDB" id="A0A2K3KVI1"/>
<dbReference type="Proteomes" id="UP000236291">
    <property type="component" value="Unassembled WGS sequence"/>
</dbReference>
<evidence type="ECO:0000313" key="2">
    <source>
        <dbReference type="Proteomes" id="UP000236291"/>
    </source>
</evidence>
<organism evidence="1 2">
    <name type="scientific">Trifolium pratense</name>
    <name type="common">Red clover</name>
    <dbReference type="NCBI Taxonomy" id="57577"/>
    <lineage>
        <taxon>Eukaryota</taxon>
        <taxon>Viridiplantae</taxon>
        <taxon>Streptophyta</taxon>
        <taxon>Embryophyta</taxon>
        <taxon>Tracheophyta</taxon>
        <taxon>Spermatophyta</taxon>
        <taxon>Magnoliopsida</taxon>
        <taxon>eudicotyledons</taxon>
        <taxon>Gunneridae</taxon>
        <taxon>Pentapetalae</taxon>
        <taxon>rosids</taxon>
        <taxon>fabids</taxon>
        <taxon>Fabales</taxon>
        <taxon>Fabaceae</taxon>
        <taxon>Papilionoideae</taxon>
        <taxon>50 kb inversion clade</taxon>
        <taxon>NPAAA clade</taxon>
        <taxon>Hologalegina</taxon>
        <taxon>IRL clade</taxon>
        <taxon>Trifolieae</taxon>
        <taxon>Trifolium</taxon>
    </lineage>
</organism>
<feature type="non-terminal residue" evidence="1">
    <location>
        <position position="68"/>
    </location>
</feature>
<comment type="caution">
    <text evidence="1">The sequence shown here is derived from an EMBL/GenBank/DDBJ whole genome shotgun (WGS) entry which is preliminary data.</text>
</comment>